<keyword evidence="2" id="KW-1185">Reference proteome</keyword>
<dbReference type="EMBL" id="LT554937">
    <property type="protein sequence ID" value="SAM08827.1"/>
    <property type="molecule type" value="Genomic_DNA"/>
</dbReference>
<accession>A0A163K5F3</accession>
<name>A0A163K5F3_ABSGL</name>
<dbReference type="Proteomes" id="UP000078561">
    <property type="component" value="Unassembled WGS sequence"/>
</dbReference>
<evidence type="ECO:0000313" key="2">
    <source>
        <dbReference type="Proteomes" id="UP000078561"/>
    </source>
</evidence>
<evidence type="ECO:0000313" key="1">
    <source>
        <dbReference type="EMBL" id="SAM08827.1"/>
    </source>
</evidence>
<organism evidence="1">
    <name type="scientific">Absidia glauca</name>
    <name type="common">Pin mould</name>
    <dbReference type="NCBI Taxonomy" id="4829"/>
    <lineage>
        <taxon>Eukaryota</taxon>
        <taxon>Fungi</taxon>
        <taxon>Fungi incertae sedis</taxon>
        <taxon>Mucoromycota</taxon>
        <taxon>Mucoromycotina</taxon>
        <taxon>Mucoromycetes</taxon>
        <taxon>Mucorales</taxon>
        <taxon>Cunninghamellaceae</taxon>
        <taxon>Absidia</taxon>
    </lineage>
</organism>
<gene>
    <name evidence="1" type="primary">ABSGL_14493.1 scaffold 14663</name>
</gene>
<protein>
    <submittedName>
        <fullName evidence="1">Uncharacterized protein</fullName>
    </submittedName>
</protein>
<reference evidence="1" key="1">
    <citation type="submission" date="2016-04" db="EMBL/GenBank/DDBJ databases">
        <authorList>
            <person name="Evans L.H."/>
            <person name="Alamgir A."/>
            <person name="Owens N."/>
            <person name="Weber N.D."/>
            <person name="Virtaneva K."/>
            <person name="Barbian K."/>
            <person name="Babar A."/>
            <person name="Rosenke K."/>
        </authorList>
    </citation>
    <scope>NUCLEOTIDE SEQUENCE [LARGE SCALE GENOMIC DNA]</scope>
    <source>
        <strain evidence="1">CBS 101.48</strain>
    </source>
</reference>
<sequence>MECRTDKHYPFGHTNLFLRNYLKSHKVMAASLPPSILQQNDSNRWAYCLKYLVCLTINILLPTSHIIENDSQLF</sequence>
<dbReference type="InParanoid" id="A0A163K5F3"/>
<proteinExistence type="predicted"/>
<dbReference type="AlphaFoldDB" id="A0A163K5F3"/>